<evidence type="ECO:0000313" key="20">
    <source>
        <dbReference type="EMBL" id="CAE5964459.1"/>
    </source>
</evidence>
<keyword evidence="11 17" id="KW-0378">Hydrolase</keyword>
<evidence type="ECO:0000259" key="19">
    <source>
        <dbReference type="PROSITE" id="PS51767"/>
    </source>
</evidence>
<dbReference type="PRINTS" id="PR00792">
    <property type="entry name" value="PEPSIN"/>
</dbReference>
<evidence type="ECO:0000256" key="16">
    <source>
        <dbReference type="PIRSR" id="PIRSR601461-1"/>
    </source>
</evidence>
<dbReference type="GO" id="GO:0005524">
    <property type="term" value="F:ATP binding"/>
    <property type="evidence" value="ECO:0007669"/>
    <property type="project" value="UniProtKB-KW"/>
</dbReference>
<keyword evidence="12" id="KW-0067">ATP-binding</keyword>
<protein>
    <recommendedName>
        <fullName evidence="14">Aspartic proteinase Asp1</fullName>
    </recommendedName>
    <alternativeName>
        <fullName evidence="15">Nucellin-like protein</fullName>
    </alternativeName>
</protein>
<evidence type="ECO:0000256" key="11">
    <source>
        <dbReference type="ARBA" id="ARBA00022801"/>
    </source>
</evidence>
<keyword evidence="7" id="KW-0732">Signal</keyword>
<evidence type="ECO:0000256" key="3">
    <source>
        <dbReference type="ARBA" id="ARBA00007447"/>
    </source>
</evidence>
<dbReference type="InterPro" id="IPR050238">
    <property type="entry name" value="DNA_Rep/Repair_Clamp_Loader"/>
</dbReference>
<evidence type="ECO:0000256" key="17">
    <source>
        <dbReference type="RuleBase" id="RU000454"/>
    </source>
</evidence>
<keyword evidence="18" id="KW-0812">Transmembrane</keyword>
<dbReference type="InterPro" id="IPR021109">
    <property type="entry name" value="Peptidase_aspartic_dom_sf"/>
</dbReference>
<dbReference type="GO" id="GO:0005634">
    <property type="term" value="C:nucleus"/>
    <property type="evidence" value="ECO:0007669"/>
    <property type="project" value="UniProtKB-SubCell"/>
</dbReference>
<evidence type="ECO:0000256" key="8">
    <source>
        <dbReference type="ARBA" id="ARBA00022737"/>
    </source>
</evidence>
<dbReference type="Gene3D" id="2.40.70.10">
    <property type="entry name" value="Acid Proteases"/>
    <property type="match status" value="2"/>
</dbReference>
<evidence type="ECO:0000256" key="5">
    <source>
        <dbReference type="ARBA" id="ARBA00022670"/>
    </source>
</evidence>
<dbReference type="CDD" id="cd05475">
    <property type="entry name" value="nucellin_like"/>
    <property type="match status" value="1"/>
</dbReference>
<dbReference type="Pfam" id="PF14543">
    <property type="entry name" value="TAXi_N"/>
    <property type="match status" value="1"/>
</dbReference>
<dbReference type="PANTHER" id="PTHR11669:SF9">
    <property type="entry name" value="REPLICATION FACTOR C SUBUNIT 5"/>
    <property type="match status" value="1"/>
</dbReference>
<evidence type="ECO:0000256" key="1">
    <source>
        <dbReference type="ARBA" id="ARBA00004123"/>
    </source>
</evidence>
<dbReference type="PROSITE" id="PS51767">
    <property type="entry name" value="PEPTIDASE_A1"/>
    <property type="match status" value="1"/>
</dbReference>
<evidence type="ECO:0000256" key="2">
    <source>
        <dbReference type="ARBA" id="ARBA00005378"/>
    </source>
</evidence>
<dbReference type="PROSITE" id="PS00141">
    <property type="entry name" value="ASP_PROTEASE"/>
    <property type="match status" value="1"/>
</dbReference>
<gene>
    <name evidence="20" type="ORF">AARE701A_LOCUS5673</name>
</gene>
<dbReference type="Gene3D" id="1.10.8.60">
    <property type="match status" value="1"/>
</dbReference>
<dbReference type="FunFam" id="1.20.272.10:FF:000004">
    <property type="entry name" value="Replication factor C subunit 5"/>
    <property type="match status" value="1"/>
</dbReference>
<dbReference type="InterPro" id="IPR032861">
    <property type="entry name" value="TAXi_N"/>
</dbReference>
<dbReference type="Pfam" id="PF08542">
    <property type="entry name" value="Rep_fac_C"/>
    <property type="match status" value="1"/>
</dbReference>
<evidence type="ECO:0000256" key="13">
    <source>
        <dbReference type="ARBA" id="ARBA00023242"/>
    </source>
</evidence>
<evidence type="ECO:0000256" key="15">
    <source>
        <dbReference type="ARBA" id="ARBA00077656"/>
    </source>
</evidence>
<dbReference type="GO" id="GO:0006281">
    <property type="term" value="P:DNA repair"/>
    <property type="evidence" value="ECO:0007669"/>
    <property type="project" value="TreeGrafter"/>
</dbReference>
<comment type="similarity">
    <text evidence="2">Belongs to the activator 1 small subunits family.</text>
</comment>
<evidence type="ECO:0000256" key="7">
    <source>
        <dbReference type="ARBA" id="ARBA00022729"/>
    </source>
</evidence>
<dbReference type="Proteomes" id="UP000682877">
    <property type="component" value="Chromosome 2"/>
</dbReference>
<dbReference type="Pfam" id="PF00004">
    <property type="entry name" value="AAA"/>
    <property type="match status" value="1"/>
</dbReference>
<dbReference type="InterPro" id="IPR008921">
    <property type="entry name" value="DNA_pol3_clamp-load_cplx_C"/>
</dbReference>
<dbReference type="Pfam" id="PF14541">
    <property type="entry name" value="TAXi_C"/>
    <property type="match status" value="1"/>
</dbReference>
<dbReference type="SUPFAM" id="SSF48019">
    <property type="entry name" value="post-AAA+ oligomerization domain-like"/>
    <property type="match status" value="1"/>
</dbReference>
<keyword evidence="13" id="KW-0539">Nucleus</keyword>
<dbReference type="Gene3D" id="1.20.272.10">
    <property type="match status" value="1"/>
</dbReference>
<dbReference type="GO" id="GO:0006261">
    <property type="term" value="P:DNA-templated DNA replication"/>
    <property type="evidence" value="ECO:0007669"/>
    <property type="project" value="TreeGrafter"/>
</dbReference>
<keyword evidence="18" id="KW-0472">Membrane</keyword>
<dbReference type="Gene3D" id="3.40.50.300">
    <property type="entry name" value="P-loop containing nucleotide triphosphate hydrolases"/>
    <property type="match status" value="1"/>
</dbReference>
<dbReference type="FunFam" id="2.40.70.10:FF:000027">
    <property type="entry name" value="Aspartic proteinase Asp1 isoform A"/>
    <property type="match status" value="1"/>
</dbReference>
<dbReference type="GO" id="GO:0003677">
    <property type="term" value="F:DNA binding"/>
    <property type="evidence" value="ECO:0007669"/>
    <property type="project" value="InterPro"/>
</dbReference>
<dbReference type="FunFam" id="3.40.50.300:FF:000129">
    <property type="entry name" value="Replication factor C subunit 5"/>
    <property type="match status" value="1"/>
</dbReference>
<proteinExistence type="inferred from homology"/>
<evidence type="ECO:0000256" key="4">
    <source>
        <dbReference type="ARBA" id="ARBA00011480"/>
    </source>
</evidence>
<evidence type="ECO:0000256" key="14">
    <source>
        <dbReference type="ARBA" id="ARBA00068871"/>
    </source>
</evidence>
<accession>A0A8S1ZV55</accession>
<evidence type="ECO:0000256" key="18">
    <source>
        <dbReference type="SAM" id="Phobius"/>
    </source>
</evidence>
<keyword evidence="8" id="KW-0677">Repeat</keyword>
<feature type="domain" description="Peptidase A1" evidence="19">
    <location>
        <begin position="68"/>
        <end position="416"/>
    </location>
</feature>
<dbReference type="GO" id="GO:0004190">
    <property type="term" value="F:aspartic-type endopeptidase activity"/>
    <property type="evidence" value="ECO:0007669"/>
    <property type="project" value="UniProtKB-KW"/>
</dbReference>
<dbReference type="InterPro" id="IPR033823">
    <property type="entry name" value="Nucellin"/>
</dbReference>
<evidence type="ECO:0000256" key="6">
    <source>
        <dbReference type="ARBA" id="ARBA00022705"/>
    </source>
</evidence>
<comment type="subcellular location">
    <subcellularLocation>
        <location evidence="1">Nucleus</location>
    </subcellularLocation>
</comment>
<evidence type="ECO:0000256" key="9">
    <source>
        <dbReference type="ARBA" id="ARBA00022741"/>
    </source>
</evidence>
<dbReference type="GO" id="GO:0005663">
    <property type="term" value="C:DNA replication factor C complex"/>
    <property type="evidence" value="ECO:0007669"/>
    <property type="project" value="TreeGrafter"/>
</dbReference>
<feature type="transmembrane region" description="Helical" evidence="18">
    <location>
        <begin position="12"/>
        <end position="29"/>
    </location>
</feature>
<comment type="subunit">
    <text evidence="4">Heterotetramer of subunits RFC2, RFC3, RFC4 and RFC5 that can form a complex with RFC1.</text>
</comment>
<comment type="similarity">
    <text evidence="3 17">Belongs to the peptidase A1 family.</text>
</comment>
<dbReference type="AlphaFoldDB" id="A0A8S1ZV55"/>
<evidence type="ECO:0000313" key="21">
    <source>
        <dbReference type="Proteomes" id="UP000682877"/>
    </source>
</evidence>
<dbReference type="InterPro" id="IPR003593">
    <property type="entry name" value="AAA+_ATPase"/>
</dbReference>
<dbReference type="InterPro" id="IPR027417">
    <property type="entry name" value="P-loop_NTPase"/>
</dbReference>
<name>A0A8S1ZV55_ARAAE</name>
<dbReference type="CDD" id="cd18140">
    <property type="entry name" value="HLD_clamp_RFC"/>
    <property type="match status" value="1"/>
</dbReference>
<dbReference type="SUPFAM" id="SSF50630">
    <property type="entry name" value="Acid proteases"/>
    <property type="match status" value="1"/>
</dbReference>
<dbReference type="FunFam" id="1.10.8.60:FF:000028">
    <property type="entry name" value="Replication factor C subunit 5"/>
    <property type="match status" value="1"/>
</dbReference>
<dbReference type="FunFam" id="2.40.70.10:FF:000015">
    <property type="entry name" value="Aspartyl protease family protein"/>
    <property type="match status" value="1"/>
</dbReference>
<dbReference type="InterPro" id="IPR001461">
    <property type="entry name" value="Aspartic_peptidase_A1"/>
</dbReference>
<dbReference type="InterPro" id="IPR032799">
    <property type="entry name" value="TAXi_C"/>
</dbReference>
<feature type="transmembrane region" description="Helical" evidence="18">
    <location>
        <begin position="50"/>
        <end position="70"/>
    </location>
</feature>
<keyword evidence="9" id="KW-0547">Nucleotide-binding</keyword>
<dbReference type="InterPro" id="IPR003959">
    <property type="entry name" value="ATPase_AAA_core"/>
</dbReference>
<dbReference type="InterPro" id="IPR047854">
    <property type="entry name" value="RFC_lid"/>
</dbReference>
<keyword evidence="18" id="KW-1133">Transmembrane helix</keyword>
<dbReference type="NCBIfam" id="NF001679">
    <property type="entry name" value="PRK00440.1"/>
    <property type="match status" value="1"/>
</dbReference>
<dbReference type="InterPro" id="IPR013748">
    <property type="entry name" value="Rep_factorC_C"/>
</dbReference>
<dbReference type="PANTHER" id="PTHR11669">
    <property type="entry name" value="REPLICATION FACTOR C / DNA POLYMERASE III GAMMA-TAU SUBUNIT"/>
    <property type="match status" value="1"/>
</dbReference>
<keyword evidence="6" id="KW-0235">DNA replication</keyword>
<evidence type="ECO:0000256" key="12">
    <source>
        <dbReference type="ARBA" id="ARBA00022840"/>
    </source>
</evidence>
<dbReference type="GO" id="GO:0003689">
    <property type="term" value="F:DNA clamp loader activity"/>
    <property type="evidence" value="ECO:0007669"/>
    <property type="project" value="TreeGrafter"/>
</dbReference>
<feature type="active site" evidence="16">
    <location>
        <position position="86"/>
    </location>
</feature>
<organism evidence="20 21">
    <name type="scientific">Arabidopsis arenosa</name>
    <name type="common">Sand rock-cress</name>
    <name type="synonym">Cardaminopsis arenosa</name>
    <dbReference type="NCBI Taxonomy" id="38785"/>
    <lineage>
        <taxon>Eukaryota</taxon>
        <taxon>Viridiplantae</taxon>
        <taxon>Streptophyta</taxon>
        <taxon>Embryophyta</taxon>
        <taxon>Tracheophyta</taxon>
        <taxon>Spermatophyta</taxon>
        <taxon>Magnoliopsida</taxon>
        <taxon>eudicotyledons</taxon>
        <taxon>Gunneridae</taxon>
        <taxon>Pentapetalae</taxon>
        <taxon>rosids</taxon>
        <taxon>malvids</taxon>
        <taxon>Brassicales</taxon>
        <taxon>Brassicaceae</taxon>
        <taxon>Camelineae</taxon>
        <taxon>Arabidopsis</taxon>
    </lineage>
</organism>
<feature type="active site" evidence="16">
    <location>
        <position position="286"/>
    </location>
</feature>
<keyword evidence="10 17" id="KW-0064">Aspartyl protease</keyword>
<dbReference type="InterPro" id="IPR033121">
    <property type="entry name" value="PEPTIDASE_A1"/>
</dbReference>
<sequence>MNPKQETINLHFFFLVFVFYVFVLCARFQPSDATTKDSSAQQVKLQNRRLGSSVVFPVSGNVYPLGYYYVLLNIGNPPKLFDLDIDTGSDLTWVQCDAPCNGCTKPRAKQYKPNHNTLPCSHLLCSDLDLTQNRPCDDPEDQCDYEIGYSDHASSIGALVTDEFPLKLANGSTMNPHLTFGCGYDQQNPGPHPPPPTAGILGLGRGKVGISTQLKSLGITKNVIVHCLSHTGKGFLSIGDELVPSSGVTWTSLATNSASKNYMTGPAELLFNDKTTGVKDIDVVFDSGSSYTYFNAEAYQAILDLIRKDLNGKPLTDTKDDKSLPVCWKGKKPLKSLDEVKKYFKTITLRFGNQKNGQPFQVPPESYLIITEKGNVCLGILNGTEVGLDSYNIIGDISFQGIMVIYDNEKQRIGWISSDCDKLPNVNHDDGGDLSEEAYPRGFGLIKELFSGSDSSKNKNLRERVKLGLSEIDSEAISFMAAKMTEITSAMDIDVDEIQPRKPINKGKDIAGFGAPPQSKATPWVEKYRPQSLDDVAAHRDIIDTIDRLTNENKLPHLLLYGPPGTGKTSTILAVARKLYGPKYRNMILELNASDDRGIDVVRQQIQDFASTQSFSLGKSSVKLVLLDEADAMTKDAQFALRRVIEKYTKSTRFALIGNHVNKIIPALQSRCTRFRFAPLDPVHVSQRLKHVIEAEGLGVSDCGLAALVRLSNGDMRKALNILQSTHMASKEITEKESKKITEEEVYLCTGNPLPKDIQQISHWLLNKPFDECYKNISEIKTRKGLAIVDIVRAVTMFVLKIKMPSHVRVQLINDLADIEYRLSLGATTNCSLELSFLHSHMPGLSLLMQQNKPCFYHFGTHSSSPPNKSLCTFYGVCDQSLAFKFPMKSFNATLLSSHLIALKFSFLIKICFNDLVVVFNYE</sequence>
<dbReference type="EMBL" id="LR999452">
    <property type="protein sequence ID" value="CAE5964459.1"/>
    <property type="molecule type" value="Genomic_DNA"/>
</dbReference>
<keyword evidence="21" id="KW-1185">Reference proteome</keyword>
<dbReference type="SUPFAM" id="SSF52540">
    <property type="entry name" value="P-loop containing nucleoside triphosphate hydrolases"/>
    <property type="match status" value="1"/>
</dbReference>
<keyword evidence="5 17" id="KW-0645">Protease</keyword>
<dbReference type="SMART" id="SM00382">
    <property type="entry name" value="AAA"/>
    <property type="match status" value="1"/>
</dbReference>
<dbReference type="CDD" id="cd00009">
    <property type="entry name" value="AAA"/>
    <property type="match status" value="1"/>
</dbReference>
<reference evidence="20" key="1">
    <citation type="submission" date="2021-01" db="EMBL/GenBank/DDBJ databases">
        <authorList>
            <person name="Bezrukov I."/>
        </authorList>
    </citation>
    <scope>NUCLEOTIDE SEQUENCE</scope>
</reference>
<dbReference type="InterPro" id="IPR001969">
    <property type="entry name" value="Aspartic_peptidase_AS"/>
</dbReference>
<dbReference type="GO" id="GO:0016887">
    <property type="term" value="F:ATP hydrolysis activity"/>
    <property type="evidence" value="ECO:0007669"/>
    <property type="project" value="InterPro"/>
</dbReference>
<evidence type="ECO:0000256" key="10">
    <source>
        <dbReference type="ARBA" id="ARBA00022750"/>
    </source>
</evidence>
<dbReference type="GO" id="GO:0006508">
    <property type="term" value="P:proteolysis"/>
    <property type="evidence" value="ECO:0007669"/>
    <property type="project" value="UniProtKB-KW"/>
</dbReference>